<organism evidence="3 4">
    <name type="scientific">Sphingomonas hankyongi</name>
    <dbReference type="NCBI Taxonomy" id="2908209"/>
    <lineage>
        <taxon>Bacteria</taxon>
        <taxon>Pseudomonadati</taxon>
        <taxon>Pseudomonadota</taxon>
        <taxon>Alphaproteobacteria</taxon>
        <taxon>Sphingomonadales</taxon>
        <taxon>Sphingomonadaceae</taxon>
        <taxon>Sphingomonas</taxon>
    </lineage>
</organism>
<name>A0ABT0S1U4_9SPHN</name>
<accession>A0ABT0S1U4</accession>
<evidence type="ECO:0000256" key="2">
    <source>
        <dbReference type="SAM" id="SignalP"/>
    </source>
</evidence>
<proteinExistence type="predicted"/>
<feature type="chain" id="PRO_5045523704" description="DUF4142 domain-containing protein" evidence="2">
    <location>
        <begin position="22"/>
        <end position="167"/>
    </location>
</feature>
<comment type="caution">
    <text evidence="3">The sequence shown here is derived from an EMBL/GenBank/DDBJ whole genome shotgun (WGS) entry which is preliminary data.</text>
</comment>
<gene>
    <name evidence="3" type="ORF">LZ538_05905</name>
</gene>
<feature type="region of interest" description="Disordered" evidence="1">
    <location>
        <begin position="21"/>
        <end position="43"/>
    </location>
</feature>
<feature type="signal peptide" evidence="2">
    <location>
        <begin position="1"/>
        <end position="21"/>
    </location>
</feature>
<dbReference type="RefSeq" id="WP_249831078.1">
    <property type="nucleotide sequence ID" value="NZ_JAMGBE010000002.1"/>
</dbReference>
<dbReference type="PROSITE" id="PS51257">
    <property type="entry name" value="PROKAR_LIPOPROTEIN"/>
    <property type="match status" value="1"/>
</dbReference>
<dbReference type="EMBL" id="JAMGBE010000002">
    <property type="protein sequence ID" value="MCL6729591.1"/>
    <property type="molecule type" value="Genomic_DNA"/>
</dbReference>
<protein>
    <recommendedName>
        <fullName evidence="5">DUF4142 domain-containing protein</fullName>
    </recommendedName>
</protein>
<evidence type="ECO:0000256" key="1">
    <source>
        <dbReference type="SAM" id="MobiDB-lite"/>
    </source>
</evidence>
<evidence type="ECO:0008006" key="5">
    <source>
        <dbReference type="Google" id="ProtNLM"/>
    </source>
</evidence>
<dbReference type="Proteomes" id="UP001165342">
    <property type="component" value="Unassembled WGS sequence"/>
</dbReference>
<keyword evidence="4" id="KW-1185">Reference proteome</keyword>
<evidence type="ECO:0000313" key="4">
    <source>
        <dbReference type="Proteomes" id="UP001165342"/>
    </source>
</evidence>
<keyword evidence="2" id="KW-0732">Signal</keyword>
<sequence length="167" mass="17004">MYSRGWIAAFIGVLSACTPQAGPTPSLQPRAAEAIDPRVPVQGSVNDRPVSRVLSGRLSELIAQAHSGDAAFGPLAGHAESLAATAGPPQSESWIAAQQALSAAISARGPTARALGDIDALGANMLQTNGGLAPADLAAIKNAGAEVGVLDRRQEERIAAIQRRLGV</sequence>
<evidence type="ECO:0000313" key="3">
    <source>
        <dbReference type="EMBL" id="MCL6729591.1"/>
    </source>
</evidence>
<reference evidence="3" key="1">
    <citation type="submission" date="2022-05" db="EMBL/GenBank/DDBJ databases">
        <authorList>
            <person name="Jo J.-H."/>
            <person name="Im W.-T."/>
        </authorList>
    </citation>
    <scope>NUCLEOTIDE SEQUENCE</scope>
    <source>
        <strain evidence="3">SE220</strain>
    </source>
</reference>